<dbReference type="InterPro" id="IPR001878">
    <property type="entry name" value="Znf_CCHC"/>
</dbReference>
<feature type="non-terminal residue" evidence="4">
    <location>
        <position position="271"/>
    </location>
</feature>
<name>A0A392NLI0_9FABA</name>
<dbReference type="AlphaFoldDB" id="A0A392NLI0"/>
<sequence length="271" mass="30825">MFFIHQCVDLMNFQKIENASTSKECWDILEKGHAGDAKLKQVRLQTLKRQFELLSMESNEKISEYFNHVTQLSNAMKNCGETVSGHDIVSKVMRTLSYKFDAIAVAIEEAKDLSTMKVEELQCSLEAHEQRVNERSKERVVEQVLQAQTSKKHGGNKGKGKNKYKNENSQADSSKKDQENGESSMNDGSNKGNKSKKHIQCYNCQKYGHYASECKGQKVPRQYNEQELEAHMTENDSGSNQDPLLMMATTNDEFGKQEGWYLDTGCSNHMT</sequence>
<dbReference type="EMBL" id="LXQA010044113">
    <property type="protein sequence ID" value="MCI00738.1"/>
    <property type="molecule type" value="Genomic_DNA"/>
</dbReference>
<keyword evidence="1" id="KW-0863">Zinc-finger</keyword>
<accession>A0A392NLI0</accession>
<feature type="compositionally biased region" description="Basic and acidic residues" evidence="2">
    <location>
        <begin position="129"/>
        <end position="141"/>
    </location>
</feature>
<keyword evidence="1" id="KW-0479">Metal-binding</keyword>
<dbReference type="PANTHER" id="PTHR35317">
    <property type="entry name" value="OS04G0629600 PROTEIN"/>
    <property type="match status" value="1"/>
</dbReference>
<dbReference type="Gene3D" id="4.10.60.10">
    <property type="entry name" value="Zinc finger, CCHC-type"/>
    <property type="match status" value="1"/>
</dbReference>
<proteinExistence type="predicted"/>
<evidence type="ECO:0000313" key="4">
    <source>
        <dbReference type="EMBL" id="MCI00738.1"/>
    </source>
</evidence>
<reference evidence="4 5" key="1">
    <citation type="journal article" date="2018" name="Front. Plant Sci.">
        <title>Red Clover (Trifolium pratense) and Zigzag Clover (T. medium) - A Picture of Genomic Similarities and Differences.</title>
        <authorList>
            <person name="Dluhosova J."/>
            <person name="Istvanek J."/>
            <person name="Nedelnik J."/>
            <person name="Repkova J."/>
        </authorList>
    </citation>
    <scope>NUCLEOTIDE SEQUENCE [LARGE SCALE GENOMIC DNA]</scope>
    <source>
        <strain evidence="5">cv. 10/8</strain>
        <tissue evidence="4">Leaf</tissue>
    </source>
</reference>
<keyword evidence="5" id="KW-1185">Reference proteome</keyword>
<dbReference type="PROSITE" id="PS50158">
    <property type="entry name" value="ZF_CCHC"/>
    <property type="match status" value="1"/>
</dbReference>
<dbReference type="SMART" id="SM00343">
    <property type="entry name" value="ZnF_C2HC"/>
    <property type="match status" value="1"/>
</dbReference>
<dbReference type="Pfam" id="PF00098">
    <property type="entry name" value="zf-CCHC"/>
    <property type="match status" value="1"/>
</dbReference>
<dbReference type="Pfam" id="PF14223">
    <property type="entry name" value="Retrotran_gag_2"/>
    <property type="match status" value="1"/>
</dbReference>
<dbReference type="GO" id="GO:0008270">
    <property type="term" value="F:zinc ion binding"/>
    <property type="evidence" value="ECO:0007669"/>
    <property type="project" value="UniProtKB-KW"/>
</dbReference>
<dbReference type="InterPro" id="IPR036875">
    <property type="entry name" value="Znf_CCHC_sf"/>
</dbReference>
<dbReference type="Proteomes" id="UP000265520">
    <property type="component" value="Unassembled WGS sequence"/>
</dbReference>
<evidence type="ECO:0000259" key="3">
    <source>
        <dbReference type="PROSITE" id="PS50158"/>
    </source>
</evidence>
<comment type="caution">
    <text evidence="4">The sequence shown here is derived from an EMBL/GenBank/DDBJ whole genome shotgun (WGS) entry which is preliminary data.</text>
</comment>
<feature type="region of interest" description="Disordered" evidence="2">
    <location>
        <begin position="129"/>
        <end position="195"/>
    </location>
</feature>
<dbReference type="GO" id="GO:0003676">
    <property type="term" value="F:nucleic acid binding"/>
    <property type="evidence" value="ECO:0007669"/>
    <property type="project" value="InterPro"/>
</dbReference>
<feature type="domain" description="CCHC-type" evidence="3">
    <location>
        <begin position="201"/>
        <end position="215"/>
    </location>
</feature>
<evidence type="ECO:0000313" key="5">
    <source>
        <dbReference type="Proteomes" id="UP000265520"/>
    </source>
</evidence>
<feature type="compositionally biased region" description="Basic residues" evidence="2">
    <location>
        <begin position="150"/>
        <end position="163"/>
    </location>
</feature>
<dbReference type="SUPFAM" id="SSF57756">
    <property type="entry name" value="Retrovirus zinc finger-like domains"/>
    <property type="match status" value="1"/>
</dbReference>
<evidence type="ECO:0000256" key="2">
    <source>
        <dbReference type="SAM" id="MobiDB-lite"/>
    </source>
</evidence>
<dbReference type="PANTHER" id="PTHR35317:SF35">
    <property type="entry name" value="DUF4219 DOMAIN-CONTAINING PROTEIN"/>
    <property type="match status" value="1"/>
</dbReference>
<protein>
    <submittedName>
        <fullName evidence="4">Retrovirus-related Pol polyprotein from transposon TNT 1-100</fullName>
    </submittedName>
</protein>
<evidence type="ECO:0000256" key="1">
    <source>
        <dbReference type="PROSITE-ProRule" id="PRU00047"/>
    </source>
</evidence>
<organism evidence="4 5">
    <name type="scientific">Trifolium medium</name>
    <dbReference type="NCBI Taxonomy" id="97028"/>
    <lineage>
        <taxon>Eukaryota</taxon>
        <taxon>Viridiplantae</taxon>
        <taxon>Streptophyta</taxon>
        <taxon>Embryophyta</taxon>
        <taxon>Tracheophyta</taxon>
        <taxon>Spermatophyta</taxon>
        <taxon>Magnoliopsida</taxon>
        <taxon>eudicotyledons</taxon>
        <taxon>Gunneridae</taxon>
        <taxon>Pentapetalae</taxon>
        <taxon>rosids</taxon>
        <taxon>fabids</taxon>
        <taxon>Fabales</taxon>
        <taxon>Fabaceae</taxon>
        <taxon>Papilionoideae</taxon>
        <taxon>50 kb inversion clade</taxon>
        <taxon>NPAAA clade</taxon>
        <taxon>Hologalegina</taxon>
        <taxon>IRL clade</taxon>
        <taxon>Trifolieae</taxon>
        <taxon>Trifolium</taxon>
    </lineage>
</organism>
<keyword evidence="1" id="KW-0862">Zinc</keyword>